<dbReference type="Proteomes" id="UP001057279">
    <property type="component" value="Linkage Group LG01"/>
</dbReference>
<proteinExistence type="predicted"/>
<evidence type="ECO:0000313" key="2">
    <source>
        <dbReference type="Proteomes" id="UP001057279"/>
    </source>
</evidence>
<sequence length="209" mass="22697">MRNVHFSFCRLLKLQGGLQRPEIMLGAHVDLGLNGEYVTVIGYGLAGPHPGTALFALKRKLGTTERLLDATFLLPLTTVICGDPHPGSRSRSVWCAVPTGFQANTCPVLSSGIFTPNLLKGGSSGKKMTTTCHPYAACFWFSVVVPSVIFECSKKVVSSEKDFLIDPNSRALTIPRKWFQEIKLRIPLGMVVGGGLPEALLCFCGKQLF</sequence>
<gene>
    <name evidence="1" type="ORF">MJG53_000734</name>
</gene>
<name>A0ACB9VIK7_9CETA</name>
<evidence type="ECO:0000313" key="1">
    <source>
        <dbReference type="EMBL" id="KAI4589685.1"/>
    </source>
</evidence>
<keyword evidence="2" id="KW-1185">Reference proteome</keyword>
<reference evidence="1" key="1">
    <citation type="submission" date="2022-03" db="EMBL/GenBank/DDBJ databases">
        <title>Genomic analyses of argali, domestic sheep and their hybrids provide insights into chromosomal evolution, heterosis and genetic basis of agronomic traits.</title>
        <authorList>
            <person name="Li M."/>
        </authorList>
    </citation>
    <scope>NUCLEOTIDE SEQUENCE</scope>
    <source>
        <strain evidence="1">F1 hybrid</strain>
    </source>
</reference>
<dbReference type="EMBL" id="CM043026">
    <property type="protein sequence ID" value="KAI4589685.1"/>
    <property type="molecule type" value="Genomic_DNA"/>
</dbReference>
<accession>A0ACB9VIK7</accession>
<protein>
    <submittedName>
        <fullName evidence="1">Uncharacterized protein</fullName>
    </submittedName>
</protein>
<organism evidence="1 2">
    <name type="scientific">Ovis ammon polii x Ovis aries</name>
    <dbReference type="NCBI Taxonomy" id="2918886"/>
    <lineage>
        <taxon>Eukaryota</taxon>
        <taxon>Metazoa</taxon>
        <taxon>Chordata</taxon>
        <taxon>Craniata</taxon>
        <taxon>Vertebrata</taxon>
        <taxon>Euteleostomi</taxon>
        <taxon>Mammalia</taxon>
        <taxon>Eutheria</taxon>
        <taxon>Laurasiatheria</taxon>
        <taxon>Artiodactyla</taxon>
        <taxon>Ruminantia</taxon>
        <taxon>Pecora</taxon>
        <taxon>Bovidae</taxon>
        <taxon>Caprinae</taxon>
        <taxon>Ovis</taxon>
    </lineage>
</organism>
<comment type="caution">
    <text evidence="1">The sequence shown here is derived from an EMBL/GenBank/DDBJ whole genome shotgun (WGS) entry which is preliminary data.</text>
</comment>